<keyword evidence="1 3" id="KW-0853">WD repeat</keyword>
<gene>
    <name evidence="4" type="ORF">SEVIR_2G253600v2</name>
</gene>
<dbReference type="EMBL" id="CM016553">
    <property type="protein sequence ID" value="TKW33653.1"/>
    <property type="molecule type" value="Genomic_DNA"/>
</dbReference>
<dbReference type="PANTHER" id="PTHR18763:SF3">
    <property type="entry name" value="OS09G0477800 PROTEIN"/>
    <property type="match status" value="1"/>
</dbReference>
<feature type="repeat" description="WD" evidence="3">
    <location>
        <begin position="283"/>
        <end position="316"/>
    </location>
</feature>
<organism evidence="4 5">
    <name type="scientific">Setaria viridis</name>
    <name type="common">Green bristlegrass</name>
    <name type="synonym">Setaria italica subsp. viridis</name>
    <dbReference type="NCBI Taxonomy" id="4556"/>
    <lineage>
        <taxon>Eukaryota</taxon>
        <taxon>Viridiplantae</taxon>
        <taxon>Streptophyta</taxon>
        <taxon>Embryophyta</taxon>
        <taxon>Tracheophyta</taxon>
        <taxon>Spermatophyta</taxon>
        <taxon>Magnoliopsida</taxon>
        <taxon>Liliopsida</taxon>
        <taxon>Poales</taxon>
        <taxon>Poaceae</taxon>
        <taxon>PACMAD clade</taxon>
        <taxon>Panicoideae</taxon>
        <taxon>Panicodae</taxon>
        <taxon>Paniceae</taxon>
        <taxon>Cenchrinae</taxon>
        <taxon>Setaria</taxon>
    </lineage>
</organism>
<evidence type="ECO:0000256" key="2">
    <source>
        <dbReference type="ARBA" id="ARBA00022737"/>
    </source>
</evidence>
<reference evidence="4" key="1">
    <citation type="submission" date="2019-03" db="EMBL/GenBank/DDBJ databases">
        <title>WGS assembly of Setaria viridis.</title>
        <authorList>
            <person name="Huang P."/>
            <person name="Jenkins J."/>
            <person name="Grimwood J."/>
            <person name="Barry K."/>
            <person name="Healey A."/>
            <person name="Mamidi S."/>
            <person name="Sreedasyam A."/>
            <person name="Shu S."/>
            <person name="Feldman M."/>
            <person name="Wu J."/>
            <person name="Yu Y."/>
            <person name="Chen C."/>
            <person name="Johnson J."/>
            <person name="Rokhsar D."/>
            <person name="Baxter I."/>
            <person name="Schmutz J."/>
            <person name="Brutnell T."/>
            <person name="Kellogg E."/>
        </authorList>
    </citation>
    <scope>NUCLEOTIDE SEQUENCE [LARGE SCALE GENOMIC DNA]</scope>
</reference>
<evidence type="ECO:0000313" key="4">
    <source>
        <dbReference type="EMBL" id="TKW33653.1"/>
    </source>
</evidence>
<dbReference type="Pfam" id="PF00400">
    <property type="entry name" value="WD40"/>
    <property type="match status" value="3"/>
</dbReference>
<dbReference type="InterPro" id="IPR001680">
    <property type="entry name" value="WD40_rpt"/>
</dbReference>
<dbReference type="Proteomes" id="UP000298652">
    <property type="component" value="Chromosome 2"/>
</dbReference>
<dbReference type="InterPro" id="IPR011047">
    <property type="entry name" value="Quinoprotein_ADH-like_sf"/>
</dbReference>
<dbReference type="GO" id="GO:0120330">
    <property type="term" value="C:rixosome complex"/>
    <property type="evidence" value="ECO:0007669"/>
    <property type="project" value="TreeGrafter"/>
</dbReference>
<dbReference type="GO" id="GO:0005656">
    <property type="term" value="C:nuclear pre-replicative complex"/>
    <property type="evidence" value="ECO:0007669"/>
    <property type="project" value="TreeGrafter"/>
</dbReference>
<name>A0A4U6VXP9_SETVI</name>
<dbReference type="PANTHER" id="PTHR18763">
    <property type="entry name" value="WD-REPEAT PROTEIN 18"/>
    <property type="match status" value="1"/>
</dbReference>
<dbReference type="SMART" id="SM00320">
    <property type="entry name" value="WD40"/>
    <property type="match status" value="4"/>
</dbReference>
<dbReference type="PROSITE" id="PS00678">
    <property type="entry name" value="WD_REPEATS_1"/>
    <property type="match status" value="1"/>
</dbReference>
<keyword evidence="2" id="KW-0677">Repeat</keyword>
<dbReference type="OMA" id="YNWWSSA"/>
<dbReference type="GO" id="GO:0006261">
    <property type="term" value="P:DNA-templated DNA replication"/>
    <property type="evidence" value="ECO:0007669"/>
    <property type="project" value="TreeGrafter"/>
</dbReference>
<sequence length="426" mass="43020">MAASSSSQRGGGELILAAPHGRPITAYDALTGDVLAEFPAANTPRHGLAVATGPGGTAFVAASHVCPATGAGSIRLLQWWSPAPARELPVPELVAALVAAPYGTHLLAGGVSGCVHAIALPSGGVASSFRAHGGGAVSCLALSDDGSLLVSGGDDGGVAVFPLIRVLDADDASVASAADNVDHAIYRVAAYVAPVTSVVCGRGGCNAVVASASADGTCKVWRLADGAHLRTLALPCTALSLALDPTSSNLYAGGSDGRVHVASLNSPCTKAVTTATASHSSEGSTNAAALVAVALANGCRNLVSCSEDGEVRVWDLTPGLFLANAFWASGAVSGALVVRRVPGELARGGGERFRLHDGMAWTRARELADMGQLLRAEEEEMTTSVEPIEMNAGVYRRCLRLLLRETTVVANGGRRDGAKDGSDVSG</sequence>
<evidence type="ECO:0000256" key="3">
    <source>
        <dbReference type="PROSITE-ProRule" id="PRU00221"/>
    </source>
</evidence>
<dbReference type="InterPro" id="IPR019775">
    <property type="entry name" value="WD40_repeat_CS"/>
</dbReference>
<keyword evidence="5" id="KW-1185">Reference proteome</keyword>
<dbReference type="AlphaFoldDB" id="A0A4U6VXP9"/>
<dbReference type="Gene3D" id="2.130.10.10">
    <property type="entry name" value="YVTN repeat-like/Quinoprotein amine dehydrogenase"/>
    <property type="match status" value="2"/>
</dbReference>
<dbReference type="InterPro" id="IPR015943">
    <property type="entry name" value="WD40/YVTN_repeat-like_dom_sf"/>
</dbReference>
<protein>
    <submittedName>
        <fullName evidence="4">Uncharacterized protein</fullName>
    </submittedName>
</protein>
<dbReference type="SUPFAM" id="SSF50998">
    <property type="entry name" value="Quinoprotein alcohol dehydrogenase-like"/>
    <property type="match status" value="1"/>
</dbReference>
<proteinExistence type="predicted"/>
<accession>A0A4U6VXP9</accession>
<dbReference type="InterPro" id="IPR045227">
    <property type="entry name" value="WDR18/Ipi3/RID3"/>
</dbReference>
<dbReference type="GO" id="GO:0006364">
    <property type="term" value="P:rRNA processing"/>
    <property type="evidence" value="ECO:0007669"/>
    <property type="project" value="TreeGrafter"/>
</dbReference>
<dbReference type="Gramene" id="TKW33653">
    <property type="protein sequence ID" value="TKW33653"/>
    <property type="gene ID" value="SEVIR_2G253600v2"/>
</dbReference>
<dbReference type="PROSITE" id="PS50082">
    <property type="entry name" value="WD_REPEATS_2"/>
    <property type="match status" value="1"/>
</dbReference>
<evidence type="ECO:0000256" key="1">
    <source>
        <dbReference type="ARBA" id="ARBA00022574"/>
    </source>
</evidence>
<evidence type="ECO:0000313" key="5">
    <source>
        <dbReference type="Proteomes" id="UP000298652"/>
    </source>
</evidence>